<comment type="similarity">
    <text evidence="8 9">Belongs to the TRAP transporter small permease family.</text>
</comment>
<evidence type="ECO:0000256" key="1">
    <source>
        <dbReference type="ARBA" id="ARBA00004429"/>
    </source>
</evidence>
<keyword evidence="5 9" id="KW-0812">Transmembrane</keyword>
<dbReference type="Pfam" id="PF04290">
    <property type="entry name" value="DctQ"/>
    <property type="match status" value="1"/>
</dbReference>
<accession>A0A6N1VDE6</accession>
<dbReference type="InterPro" id="IPR007387">
    <property type="entry name" value="TRAP_DctQ"/>
</dbReference>
<evidence type="ECO:0000256" key="9">
    <source>
        <dbReference type="RuleBase" id="RU369079"/>
    </source>
</evidence>
<keyword evidence="2 9" id="KW-0813">Transport</keyword>
<evidence type="ECO:0000259" key="10">
    <source>
        <dbReference type="Pfam" id="PF04290"/>
    </source>
</evidence>
<comment type="function">
    <text evidence="9">Part of the tripartite ATP-independent periplasmic (TRAP) transport system.</text>
</comment>
<gene>
    <name evidence="11" type="ORF">HTY61_08860</name>
</gene>
<evidence type="ECO:0000256" key="7">
    <source>
        <dbReference type="ARBA" id="ARBA00023136"/>
    </source>
</evidence>
<keyword evidence="7 9" id="KW-0472">Membrane</keyword>
<name>A0A6N1VDE6_9HYPH</name>
<proteinExistence type="inferred from homology"/>
<comment type="subcellular location">
    <subcellularLocation>
        <location evidence="1 9">Cell inner membrane</location>
        <topology evidence="1 9">Multi-pass membrane protein</topology>
    </subcellularLocation>
</comment>
<evidence type="ECO:0000256" key="6">
    <source>
        <dbReference type="ARBA" id="ARBA00022989"/>
    </source>
</evidence>
<dbReference type="KEGG" id="orm:HTY61_08860"/>
<keyword evidence="4 9" id="KW-0997">Cell inner membrane</keyword>
<evidence type="ECO:0000256" key="2">
    <source>
        <dbReference type="ARBA" id="ARBA00022448"/>
    </source>
</evidence>
<keyword evidence="12" id="KW-1185">Reference proteome</keyword>
<evidence type="ECO:0000256" key="8">
    <source>
        <dbReference type="ARBA" id="ARBA00038436"/>
    </source>
</evidence>
<feature type="transmembrane region" description="Helical" evidence="9">
    <location>
        <begin position="75"/>
        <end position="93"/>
    </location>
</feature>
<dbReference type="GO" id="GO:0022857">
    <property type="term" value="F:transmembrane transporter activity"/>
    <property type="evidence" value="ECO:0007669"/>
    <property type="project" value="UniProtKB-UniRule"/>
</dbReference>
<organism evidence="11 12">
    <name type="scientific">Oricola thermophila</name>
    <dbReference type="NCBI Taxonomy" id="2742145"/>
    <lineage>
        <taxon>Bacteria</taxon>
        <taxon>Pseudomonadati</taxon>
        <taxon>Pseudomonadota</taxon>
        <taxon>Alphaproteobacteria</taxon>
        <taxon>Hyphomicrobiales</taxon>
        <taxon>Ahrensiaceae</taxon>
        <taxon>Oricola</taxon>
    </lineage>
</organism>
<dbReference type="GO" id="GO:0005886">
    <property type="term" value="C:plasma membrane"/>
    <property type="evidence" value="ECO:0007669"/>
    <property type="project" value="UniProtKB-SubCell"/>
</dbReference>
<keyword evidence="3" id="KW-1003">Cell membrane</keyword>
<feature type="domain" description="Tripartite ATP-independent periplasmic transporters DctQ component" evidence="10">
    <location>
        <begin position="14"/>
        <end position="141"/>
    </location>
</feature>
<protein>
    <recommendedName>
        <fullName evidence="9">TRAP transporter small permease protein</fullName>
    </recommendedName>
</protein>
<evidence type="ECO:0000256" key="5">
    <source>
        <dbReference type="ARBA" id="ARBA00022692"/>
    </source>
</evidence>
<dbReference type="PANTHER" id="PTHR35011">
    <property type="entry name" value="2,3-DIKETO-L-GULONATE TRAP TRANSPORTER SMALL PERMEASE PROTEIN YIAM"/>
    <property type="match status" value="1"/>
</dbReference>
<evidence type="ECO:0000313" key="11">
    <source>
        <dbReference type="EMBL" id="QKV18553.1"/>
    </source>
</evidence>
<evidence type="ECO:0000313" key="12">
    <source>
        <dbReference type="Proteomes" id="UP000509367"/>
    </source>
</evidence>
<dbReference type="GO" id="GO:0015740">
    <property type="term" value="P:C4-dicarboxylate transport"/>
    <property type="evidence" value="ECO:0007669"/>
    <property type="project" value="TreeGrafter"/>
</dbReference>
<dbReference type="AlphaFoldDB" id="A0A6N1VDE6"/>
<feature type="transmembrane region" description="Helical" evidence="9">
    <location>
        <begin position="113"/>
        <end position="132"/>
    </location>
</feature>
<dbReference type="InterPro" id="IPR055348">
    <property type="entry name" value="DctQ"/>
</dbReference>
<reference evidence="11 12" key="1">
    <citation type="submission" date="2020-06" db="EMBL/GenBank/DDBJ databases">
        <title>Oricola thermophila sp. nov. isolated from a tidal sediments.</title>
        <authorList>
            <person name="Kwon K.K."/>
            <person name="Yang S.-H."/>
            <person name="Park M.-J."/>
        </authorList>
    </citation>
    <scope>NUCLEOTIDE SEQUENCE [LARGE SCALE GENOMIC DNA]</scope>
    <source>
        <strain evidence="11 12">MEBiC13590</strain>
    </source>
</reference>
<dbReference type="EMBL" id="CP054836">
    <property type="protein sequence ID" value="QKV18553.1"/>
    <property type="molecule type" value="Genomic_DNA"/>
</dbReference>
<sequence>MLRLALGVGMVILFASVIVQVIGRYVFAYTPPWSEVTAALTLTWLTFLGAALAVRGDENLAVTLLPDRLRGCARIAVTIFIAFCGGLFAWVLISAGYDQMAIVSRARIIGLDLSAAWLYASAPVAAIFMLIFHLETALRAVTPCAGDGK</sequence>
<feature type="transmembrane region" description="Helical" evidence="9">
    <location>
        <begin position="33"/>
        <end position="54"/>
    </location>
</feature>
<comment type="caution">
    <text evidence="9">Lacks conserved residue(s) required for the propagation of feature annotation.</text>
</comment>
<comment type="subunit">
    <text evidence="9">The complex comprises the extracytoplasmic solute receptor protein and the two transmembrane proteins.</text>
</comment>
<dbReference type="Proteomes" id="UP000509367">
    <property type="component" value="Chromosome"/>
</dbReference>
<evidence type="ECO:0000256" key="3">
    <source>
        <dbReference type="ARBA" id="ARBA00022475"/>
    </source>
</evidence>
<evidence type="ECO:0000256" key="4">
    <source>
        <dbReference type="ARBA" id="ARBA00022519"/>
    </source>
</evidence>
<dbReference type="PANTHER" id="PTHR35011:SF5">
    <property type="entry name" value="SIALIC ACID TRAP TRANSPORTER SMALL PERMEASE PROTEIN SIAQ"/>
    <property type="match status" value="1"/>
</dbReference>
<dbReference type="RefSeq" id="WP_175276446.1">
    <property type="nucleotide sequence ID" value="NZ_CP054836.1"/>
</dbReference>
<keyword evidence="6 9" id="KW-1133">Transmembrane helix</keyword>